<dbReference type="EMBL" id="CAJVQB010100604">
    <property type="protein sequence ID" value="CAG8850344.1"/>
    <property type="molecule type" value="Genomic_DNA"/>
</dbReference>
<evidence type="ECO:0000313" key="2">
    <source>
        <dbReference type="Proteomes" id="UP000789901"/>
    </source>
</evidence>
<gene>
    <name evidence="1" type="ORF">GMARGA_LOCUS40169</name>
</gene>
<reference evidence="1 2" key="1">
    <citation type="submission" date="2021-06" db="EMBL/GenBank/DDBJ databases">
        <authorList>
            <person name="Kallberg Y."/>
            <person name="Tangrot J."/>
            <person name="Rosling A."/>
        </authorList>
    </citation>
    <scope>NUCLEOTIDE SEQUENCE [LARGE SCALE GENOMIC DNA]</scope>
    <source>
        <strain evidence="1 2">120-4 pot B 10/14</strain>
    </source>
</reference>
<proteinExistence type="predicted"/>
<protein>
    <submittedName>
        <fullName evidence="1">2350_t:CDS:1</fullName>
    </submittedName>
</protein>
<keyword evidence="2" id="KW-1185">Reference proteome</keyword>
<organism evidence="1 2">
    <name type="scientific">Gigaspora margarita</name>
    <dbReference type="NCBI Taxonomy" id="4874"/>
    <lineage>
        <taxon>Eukaryota</taxon>
        <taxon>Fungi</taxon>
        <taxon>Fungi incertae sedis</taxon>
        <taxon>Mucoromycota</taxon>
        <taxon>Glomeromycotina</taxon>
        <taxon>Glomeromycetes</taxon>
        <taxon>Diversisporales</taxon>
        <taxon>Gigasporaceae</taxon>
        <taxon>Gigaspora</taxon>
    </lineage>
</organism>
<comment type="caution">
    <text evidence="1">The sequence shown here is derived from an EMBL/GenBank/DDBJ whole genome shotgun (WGS) entry which is preliminary data.</text>
</comment>
<feature type="non-terminal residue" evidence="1">
    <location>
        <position position="1"/>
    </location>
</feature>
<accession>A0ABN7X7Z8</accession>
<dbReference type="Proteomes" id="UP000789901">
    <property type="component" value="Unassembled WGS sequence"/>
</dbReference>
<evidence type="ECO:0000313" key="1">
    <source>
        <dbReference type="EMBL" id="CAG8850344.1"/>
    </source>
</evidence>
<dbReference type="SUPFAM" id="SSF53098">
    <property type="entry name" value="Ribonuclease H-like"/>
    <property type="match status" value="1"/>
</dbReference>
<feature type="non-terminal residue" evidence="1">
    <location>
        <position position="198"/>
    </location>
</feature>
<dbReference type="InterPro" id="IPR012337">
    <property type="entry name" value="RNaseH-like_sf"/>
</dbReference>
<name>A0ABN7X7Z8_GIGMA</name>
<sequence>ETFVVRAKRLINFFMAPKQNERLEEAQKTLKISDNNVIRKTSTYFHVKMDVPTHWNSSFLAWERLLLIKDTIDIVITTLTNLMRDLVDILGPFFETTEELGGSKYITIFYILLSILGLMRNLTSSTSYTNDELSEVNFETDDLAFDNNIGFIDAEKEEDEGPKKRKININTPTNIKNMKHKIKNALYSALLHYWDLSD</sequence>